<proteinExistence type="predicted"/>
<feature type="compositionally biased region" description="Low complexity" evidence="1">
    <location>
        <begin position="150"/>
        <end position="161"/>
    </location>
</feature>
<evidence type="ECO:0000313" key="2">
    <source>
        <dbReference type="EMBL" id="RNF02160.1"/>
    </source>
</evidence>
<reference evidence="2 3" key="1">
    <citation type="journal article" date="2018" name="BMC Genomics">
        <title>Genomic comparison of Trypanosoma conorhini and Trypanosoma rangeli to Trypanosoma cruzi strains of high and low virulence.</title>
        <authorList>
            <person name="Bradwell K.R."/>
            <person name="Koparde V.N."/>
            <person name="Matveyev A.V."/>
            <person name="Serrano M.G."/>
            <person name="Alves J.M."/>
            <person name="Parikh H."/>
            <person name="Huang B."/>
            <person name="Lee V."/>
            <person name="Espinosa-Alvarez O."/>
            <person name="Ortiz P.A."/>
            <person name="Costa-Martins A.G."/>
            <person name="Teixeira M.M."/>
            <person name="Buck G.A."/>
        </authorList>
    </citation>
    <scope>NUCLEOTIDE SEQUENCE [LARGE SCALE GENOMIC DNA]</scope>
    <source>
        <strain evidence="2 3">025E</strain>
    </source>
</reference>
<accession>A0A422N9M1</accession>
<protein>
    <submittedName>
        <fullName evidence="2">Uncharacterized protein</fullName>
    </submittedName>
</protein>
<evidence type="ECO:0000256" key="1">
    <source>
        <dbReference type="SAM" id="MobiDB-lite"/>
    </source>
</evidence>
<dbReference type="RefSeq" id="XP_029224604.1">
    <property type="nucleotide sequence ID" value="XM_029375343.1"/>
</dbReference>
<dbReference type="AlphaFoldDB" id="A0A422N9M1"/>
<dbReference type="GeneID" id="40322107"/>
<feature type="region of interest" description="Disordered" evidence="1">
    <location>
        <begin position="78"/>
        <end position="161"/>
    </location>
</feature>
<sequence>MRRAAIPSTSLREQLVRATGRNAAESFARLPRLEEWDNCNAHFPGSRSATVADAPVERGREFLAGGGGRSVQGLAVKRARPRHTPGTHLPRCSVELPKGNQTWRRTLPPRRRRAPLWRSVGHPPPQPANWRGAGRRLPWRGCSLPPPPASVASTAPSSEQT</sequence>
<comment type="caution">
    <text evidence="2">The sequence shown here is derived from an EMBL/GenBank/DDBJ whole genome shotgun (WGS) entry which is preliminary data.</text>
</comment>
<name>A0A422N9M1_9TRYP</name>
<organism evidence="2 3">
    <name type="scientific">Trypanosoma conorhini</name>
    <dbReference type="NCBI Taxonomy" id="83891"/>
    <lineage>
        <taxon>Eukaryota</taxon>
        <taxon>Discoba</taxon>
        <taxon>Euglenozoa</taxon>
        <taxon>Kinetoplastea</taxon>
        <taxon>Metakinetoplastina</taxon>
        <taxon>Trypanosomatida</taxon>
        <taxon>Trypanosomatidae</taxon>
        <taxon>Trypanosoma</taxon>
    </lineage>
</organism>
<dbReference type="Proteomes" id="UP000284403">
    <property type="component" value="Unassembled WGS sequence"/>
</dbReference>
<keyword evidence="3" id="KW-1185">Reference proteome</keyword>
<gene>
    <name evidence="2" type="ORF">Tco025E_08496</name>
</gene>
<evidence type="ECO:0000313" key="3">
    <source>
        <dbReference type="Proteomes" id="UP000284403"/>
    </source>
</evidence>
<dbReference type="EMBL" id="MKKU01000786">
    <property type="protein sequence ID" value="RNF02160.1"/>
    <property type="molecule type" value="Genomic_DNA"/>
</dbReference>